<evidence type="ECO:0000256" key="3">
    <source>
        <dbReference type="SAM" id="MobiDB-lite"/>
    </source>
</evidence>
<dbReference type="GO" id="GO:0030288">
    <property type="term" value="C:outer membrane-bounded periplasmic space"/>
    <property type="evidence" value="ECO:0007669"/>
    <property type="project" value="TreeGrafter"/>
</dbReference>
<dbReference type="InterPro" id="IPR028082">
    <property type="entry name" value="Peripla_BP_I"/>
</dbReference>
<comment type="caution">
    <text evidence="5">The sequence shown here is derived from an EMBL/GenBank/DDBJ whole genome shotgun (WGS) entry which is preliminary data.</text>
</comment>
<evidence type="ECO:0000313" key="5">
    <source>
        <dbReference type="EMBL" id="KXK64525.1"/>
    </source>
</evidence>
<dbReference type="CDD" id="cd06302">
    <property type="entry name" value="PBP1_LsrB_Quorum_Sensing-like"/>
    <property type="match status" value="1"/>
</dbReference>
<sequence>MVFTIIKGQRNKEVKMKKRLLVVMMVVLAVALVFTGCGTPAADSSGGAEASAPAETSAEASTAASAEPAGGAADDGEFTVLVLPKMIGIPIFDAFEAGAVQAMEDFGINVIYTGPTTADAVEQVKILEDYLNKGIDCVAVAPNDPAAFTPVLKKAKEQGVTVVDWDSYAEEGIADLSCRQMNDEDFGKAIWDGLAEAMGEEGEYAIITGGLSAENLNAWIKAGTAYAEEKYPNLKLVTDPVPCDEKQQQAYTKAQELIQAYPDLKGIVGISTPAPIGAAQAVQEKGLQDKIAVVGTVCPNDAKPFMEDGSLDSGYLYDPTGFMNATVYLAWQKALGNEVTDQMEIPNTGEKVTVNGSDVTYAPPLKFTKDNVNDYNF</sequence>
<organism evidence="5 6">
    <name type="scientific">Christensenella minuta</name>
    <dbReference type="NCBI Taxonomy" id="626937"/>
    <lineage>
        <taxon>Bacteria</taxon>
        <taxon>Bacillati</taxon>
        <taxon>Bacillota</taxon>
        <taxon>Clostridia</taxon>
        <taxon>Christensenellales</taxon>
        <taxon>Christensenellaceae</taxon>
        <taxon>Christensenella</taxon>
    </lineage>
</organism>
<feature type="region of interest" description="Disordered" evidence="3">
    <location>
        <begin position="44"/>
        <end position="72"/>
    </location>
</feature>
<evidence type="ECO:0000259" key="4">
    <source>
        <dbReference type="Pfam" id="PF13407"/>
    </source>
</evidence>
<dbReference type="SUPFAM" id="SSF53822">
    <property type="entry name" value="Periplasmic binding protein-like I"/>
    <property type="match status" value="1"/>
</dbReference>
<dbReference type="Pfam" id="PF13407">
    <property type="entry name" value="Peripla_BP_4"/>
    <property type="match status" value="1"/>
</dbReference>
<dbReference type="Proteomes" id="UP000070366">
    <property type="component" value="Unassembled WGS sequence"/>
</dbReference>
<comment type="similarity">
    <text evidence="2">Belongs to the bacterial solute-binding protein 2 family.</text>
</comment>
<feature type="domain" description="Periplasmic binding protein" evidence="4">
    <location>
        <begin position="82"/>
        <end position="337"/>
    </location>
</feature>
<dbReference type="PANTHER" id="PTHR30036:SF7">
    <property type="entry name" value="ABC TRANSPORTER PERIPLASMIC-BINDING PROTEIN YPHF"/>
    <property type="match status" value="1"/>
</dbReference>
<reference evidence="6" key="1">
    <citation type="submission" date="2016-02" db="EMBL/GenBank/DDBJ databases">
        <authorList>
            <person name="Mitreva M."/>
            <person name="Pepin K.H."/>
            <person name="Mihindukulasuriya K.A."/>
            <person name="Fulton R."/>
            <person name="Fronick C."/>
            <person name="O'Laughlin M."/>
            <person name="Miner T."/>
            <person name="Herter B."/>
            <person name="Rosa B.A."/>
            <person name="Cordes M."/>
            <person name="Tomlinson C."/>
            <person name="Wollam A."/>
            <person name="Palsikar V.B."/>
            <person name="Mardis E.R."/>
            <person name="Wilson R.K."/>
        </authorList>
    </citation>
    <scope>NUCLEOTIDE SEQUENCE [LARGE SCALE GENOMIC DNA]</scope>
    <source>
        <strain evidence="6">DSM 22607</strain>
    </source>
</reference>
<protein>
    <recommendedName>
        <fullName evidence="4">Periplasmic binding protein domain-containing protein</fullName>
    </recommendedName>
</protein>
<dbReference type="KEGG" id="cmiu:B1H56_00450"/>
<accession>A0A136Q1I2</accession>
<dbReference type="InterPro" id="IPR025997">
    <property type="entry name" value="SBP_2_dom"/>
</dbReference>
<dbReference type="EMBL" id="LSZW01000064">
    <property type="protein sequence ID" value="KXK64525.1"/>
    <property type="molecule type" value="Genomic_DNA"/>
</dbReference>
<evidence type="ECO:0000256" key="1">
    <source>
        <dbReference type="ARBA" id="ARBA00004196"/>
    </source>
</evidence>
<dbReference type="AlphaFoldDB" id="A0A136Q1I2"/>
<evidence type="ECO:0000313" key="6">
    <source>
        <dbReference type="Proteomes" id="UP000070366"/>
    </source>
</evidence>
<dbReference type="Gene3D" id="3.40.50.2300">
    <property type="match status" value="2"/>
</dbReference>
<dbReference type="PANTHER" id="PTHR30036">
    <property type="entry name" value="D-XYLOSE-BINDING PERIPLASMIC PROTEIN"/>
    <property type="match status" value="1"/>
</dbReference>
<name>A0A136Q1I2_9FIRM</name>
<gene>
    <name evidence="5" type="ORF">HMPREF3293_02604</name>
</gene>
<comment type="subcellular location">
    <subcellularLocation>
        <location evidence="1">Cell envelope</location>
    </subcellularLocation>
</comment>
<dbReference type="OrthoDB" id="9795981at2"/>
<dbReference type="STRING" id="626937.HMPREF3293_02604"/>
<dbReference type="InterPro" id="IPR050555">
    <property type="entry name" value="Bact_Solute-Bind_Prot2"/>
</dbReference>
<proteinExistence type="inferred from homology"/>
<evidence type="ECO:0000256" key="2">
    <source>
        <dbReference type="ARBA" id="ARBA00007639"/>
    </source>
</evidence>
<dbReference type="GO" id="GO:0030246">
    <property type="term" value="F:carbohydrate binding"/>
    <property type="evidence" value="ECO:0007669"/>
    <property type="project" value="TreeGrafter"/>
</dbReference>
<keyword evidence="6" id="KW-1185">Reference proteome</keyword>